<protein>
    <recommendedName>
        <fullName evidence="4 9">Dihydropteroate synthase</fullName>
        <shortName evidence="9">DHPS</shortName>
        <ecNumber evidence="4 9">2.5.1.15</ecNumber>
    </recommendedName>
    <alternativeName>
        <fullName evidence="9">Dihydropteroate pyrophosphorylase</fullName>
    </alternativeName>
</protein>
<keyword evidence="5 9" id="KW-0808">Transferase</keyword>
<comment type="cofactor">
    <cofactor evidence="2 9">
        <name>Mg(2+)</name>
        <dbReference type="ChEBI" id="CHEBI:18420"/>
    </cofactor>
</comment>
<dbReference type="Gene3D" id="3.20.20.20">
    <property type="entry name" value="Dihydropteroate synthase-like"/>
    <property type="match status" value="1"/>
</dbReference>
<accession>A0ABP9VWB8</accession>
<keyword evidence="13" id="KW-1185">Reference proteome</keyword>
<gene>
    <name evidence="12" type="primary">folP</name>
    <name evidence="12" type="ORF">Rcae01_03597</name>
</gene>
<evidence type="ECO:0000259" key="11">
    <source>
        <dbReference type="PROSITE" id="PS50972"/>
    </source>
</evidence>
<dbReference type="InterPro" id="IPR011005">
    <property type="entry name" value="Dihydropteroate_synth-like_sf"/>
</dbReference>
<comment type="catalytic activity">
    <reaction evidence="1">
        <text>(7,8-dihydropterin-6-yl)methyl diphosphate + 4-aminobenzoate = 7,8-dihydropteroate + diphosphate</text>
        <dbReference type="Rhea" id="RHEA:19949"/>
        <dbReference type="ChEBI" id="CHEBI:17836"/>
        <dbReference type="ChEBI" id="CHEBI:17839"/>
        <dbReference type="ChEBI" id="CHEBI:33019"/>
        <dbReference type="ChEBI" id="CHEBI:72950"/>
        <dbReference type="EC" id="2.5.1.15"/>
    </reaction>
</comment>
<keyword evidence="6 9" id="KW-0479">Metal-binding</keyword>
<evidence type="ECO:0000256" key="8">
    <source>
        <dbReference type="ARBA" id="ARBA00022909"/>
    </source>
</evidence>
<evidence type="ECO:0000256" key="9">
    <source>
        <dbReference type="RuleBase" id="RU361205"/>
    </source>
</evidence>
<evidence type="ECO:0000313" key="12">
    <source>
        <dbReference type="EMBL" id="GAA5508132.1"/>
    </source>
</evidence>
<dbReference type="PANTHER" id="PTHR20941">
    <property type="entry name" value="FOLATE SYNTHESIS PROTEINS"/>
    <property type="match status" value="1"/>
</dbReference>
<evidence type="ECO:0000256" key="10">
    <source>
        <dbReference type="SAM" id="MobiDB-lite"/>
    </source>
</evidence>
<feature type="region of interest" description="Disordered" evidence="10">
    <location>
        <begin position="1"/>
        <end position="28"/>
    </location>
</feature>
<feature type="domain" description="Pterin-binding" evidence="11">
    <location>
        <begin position="47"/>
        <end position="302"/>
    </location>
</feature>
<evidence type="ECO:0000256" key="5">
    <source>
        <dbReference type="ARBA" id="ARBA00022679"/>
    </source>
</evidence>
<evidence type="ECO:0000313" key="13">
    <source>
        <dbReference type="Proteomes" id="UP001416858"/>
    </source>
</evidence>
<evidence type="ECO:0000256" key="1">
    <source>
        <dbReference type="ARBA" id="ARBA00000012"/>
    </source>
</evidence>
<keyword evidence="8 9" id="KW-0289">Folate biosynthesis</keyword>
<dbReference type="InterPro" id="IPR045031">
    <property type="entry name" value="DHP_synth-like"/>
</dbReference>
<keyword evidence="7 9" id="KW-0460">Magnesium</keyword>
<dbReference type="InterPro" id="IPR000489">
    <property type="entry name" value="Pterin-binding_dom"/>
</dbReference>
<comment type="caution">
    <text evidence="12">The sequence shown here is derived from an EMBL/GenBank/DDBJ whole genome shotgun (WGS) entry which is preliminary data.</text>
</comment>
<comment type="similarity">
    <text evidence="9">Belongs to the DHPS family.</text>
</comment>
<dbReference type="Proteomes" id="UP001416858">
    <property type="component" value="Unassembled WGS sequence"/>
</dbReference>
<evidence type="ECO:0000256" key="3">
    <source>
        <dbReference type="ARBA" id="ARBA00004763"/>
    </source>
</evidence>
<dbReference type="CDD" id="cd00739">
    <property type="entry name" value="DHPS"/>
    <property type="match status" value="1"/>
</dbReference>
<dbReference type="PROSITE" id="PS50972">
    <property type="entry name" value="PTERIN_BINDING"/>
    <property type="match status" value="1"/>
</dbReference>
<comment type="function">
    <text evidence="9">Catalyzes the condensation of para-aminobenzoate (pABA) with 6-hydroxymethyl-7,8-dihydropterin diphosphate (DHPt-PP) to form 7,8-dihydropteroate (H2Pte), the immediate precursor of folate derivatives.</text>
</comment>
<feature type="compositionally biased region" description="Polar residues" evidence="10">
    <location>
        <begin position="7"/>
        <end position="23"/>
    </location>
</feature>
<evidence type="ECO:0000256" key="4">
    <source>
        <dbReference type="ARBA" id="ARBA00012458"/>
    </source>
</evidence>
<dbReference type="EMBL" id="BAABRO010000008">
    <property type="protein sequence ID" value="GAA5508132.1"/>
    <property type="molecule type" value="Genomic_DNA"/>
</dbReference>
<organism evidence="12 13">
    <name type="scientific">Novipirellula caenicola</name>
    <dbReference type="NCBI Taxonomy" id="1536901"/>
    <lineage>
        <taxon>Bacteria</taxon>
        <taxon>Pseudomonadati</taxon>
        <taxon>Planctomycetota</taxon>
        <taxon>Planctomycetia</taxon>
        <taxon>Pirellulales</taxon>
        <taxon>Pirellulaceae</taxon>
        <taxon>Novipirellula</taxon>
    </lineage>
</organism>
<dbReference type="NCBIfam" id="TIGR01496">
    <property type="entry name" value="DHPS"/>
    <property type="match status" value="1"/>
</dbReference>
<dbReference type="Pfam" id="PF00809">
    <property type="entry name" value="Pterin_bind"/>
    <property type="match status" value="1"/>
</dbReference>
<reference evidence="12 13" key="1">
    <citation type="submission" date="2024-02" db="EMBL/GenBank/DDBJ databases">
        <title>Rhodopirellula caenicola NBRC 110016.</title>
        <authorList>
            <person name="Ichikawa N."/>
            <person name="Katano-Makiyama Y."/>
            <person name="Hidaka K."/>
        </authorList>
    </citation>
    <scope>NUCLEOTIDE SEQUENCE [LARGE SCALE GENOMIC DNA]</scope>
    <source>
        <strain evidence="12 13">NBRC 110016</strain>
    </source>
</reference>
<evidence type="ECO:0000256" key="7">
    <source>
        <dbReference type="ARBA" id="ARBA00022842"/>
    </source>
</evidence>
<dbReference type="PANTHER" id="PTHR20941:SF1">
    <property type="entry name" value="FOLIC ACID SYNTHESIS PROTEIN FOL1"/>
    <property type="match status" value="1"/>
</dbReference>
<dbReference type="PROSITE" id="PS00793">
    <property type="entry name" value="DHPS_2"/>
    <property type="match status" value="1"/>
</dbReference>
<dbReference type="PROSITE" id="PS00792">
    <property type="entry name" value="DHPS_1"/>
    <property type="match status" value="1"/>
</dbReference>
<evidence type="ECO:0000256" key="6">
    <source>
        <dbReference type="ARBA" id="ARBA00022723"/>
    </source>
</evidence>
<sequence length="311" mass="33555">MAISKFMSATDSGSDKGPNQTTDPRSHIDRCDHWDIGARQLRFGRIPLVMGILNVTPDSFSDGGRHQCVDVAVDVALQMQSDGAAIIDIGGESTRPYSDAVDCQEEITRVIPVIEKLKSSGQLTIPISIDTSKAEVARRALDAGAEIINDVTGLEGDPAMAAIASERGVGVCVMHMQGTPQTMQNDPSYDDVVGEIEAYLRERLRWCERSGIRRDRVCLDPGIGFGKTHEHNLMLLRATRRFVQLGSPLLIGHSRKGFIGHRIGDKNADRTAGTLGVSLAMAVAGAQVIRVHDVKPTVDALMLFEASGGLD</sequence>
<name>A0ABP9VWB8_9BACT</name>
<proteinExistence type="inferred from homology"/>
<dbReference type="EC" id="2.5.1.15" evidence="4 9"/>
<dbReference type="SUPFAM" id="SSF51717">
    <property type="entry name" value="Dihydropteroate synthetase-like"/>
    <property type="match status" value="1"/>
</dbReference>
<comment type="pathway">
    <text evidence="3 9">Cofactor biosynthesis; tetrahydrofolate biosynthesis; 7,8-dihydrofolate from 2-amino-4-hydroxy-6-hydroxymethyl-7,8-dihydropteridine diphosphate and 4-aminobenzoate: step 1/2.</text>
</comment>
<evidence type="ECO:0000256" key="2">
    <source>
        <dbReference type="ARBA" id="ARBA00001946"/>
    </source>
</evidence>
<dbReference type="InterPro" id="IPR006390">
    <property type="entry name" value="DHP_synth_dom"/>
</dbReference>